<dbReference type="OrthoDB" id="6388923at2759"/>
<keyword evidence="2" id="KW-0812">Transmembrane</keyword>
<evidence type="ECO:0000256" key="1">
    <source>
        <dbReference type="SAM" id="MobiDB-lite"/>
    </source>
</evidence>
<organism evidence="3 4">
    <name type="scientific">Amphibalanus amphitrite</name>
    <name type="common">Striped barnacle</name>
    <name type="synonym">Balanus amphitrite</name>
    <dbReference type="NCBI Taxonomy" id="1232801"/>
    <lineage>
        <taxon>Eukaryota</taxon>
        <taxon>Metazoa</taxon>
        <taxon>Ecdysozoa</taxon>
        <taxon>Arthropoda</taxon>
        <taxon>Crustacea</taxon>
        <taxon>Multicrustacea</taxon>
        <taxon>Cirripedia</taxon>
        <taxon>Thoracica</taxon>
        <taxon>Thoracicalcarea</taxon>
        <taxon>Balanomorpha</taxon>
        <taxon>Balanoidea</taxon>
        <taxon>Balanidae</taxon>
        <taxon>Amphibalaninae</taxon>
        <taxon>Amphibalanus</taxon>
    </lineage>
</organism>
<feature type="transmembrane region" description="Helical" evidence="2">
    <location>
        <begin position="171"/>
        <end position="191"/>
    </location>
</feature>
<dbReference type="EMBL" id="VIIS01001151">
    <property type="protein sequence ID" value="KAF0301559.1"/>
    <property type="molecule type" value="Genomic_DNA"/>
</dbReference>
<reference evidence="3 4" key="1">
    <citation type="submission" date="2019-07" db="EMBL/GenBank/DDBJ databases">
        <title>Draft genome assembly of a fouling barnacle, Amphibalanus amphitrite (Darwin, 1854): The first reference genome for Thecostraca.</title>
        <authorList>
            <person name="Kim W."/>
        </authorList>
    </citation>
    <scope>NUCLEOTIDE SEQUENCE [LARGE SCALE GENOMIC DNA]</scope>
    <source>
        <strain evidence="3">SNU_AA5</strain>
        <tissue evidence="3">Soma without cirri and trophi</tissue>
    </source>
</reference>
<keyword evidence="2" id="KW-1133">Transmembrane helix</keyword>
<accession>A0A6A4W8P0</accession>
<proteinExistence type="predicted"/>
<feature type="transmembrane region" description="Helical" evidence="2">
    <location>
        <begin position="247"/>
        <end position="266"/>
    </location>
</feature>
<dbReference type="AlphaFoldDB" id="A0A6A4W8P0"/>
<protein>
    <submittedName>
        <fullName evidence="3">Uncharacterized protein</fullName>
    </submittedName>
</protein>
<keyword evidence="2" id="KW-0472">Membrane</keyword>
<sequence>MARRQPLQQPPGGGLQTPPVTTEIMKEARRYQTVDTVTSWPLVYNTSTELGDYYTSLKKRSDSGRLVLSFAETLLGLYCRLIVLPVARSPFARTPLKIGDHFSIKGVRLLERAVPRLKDKADPMSLDGELLVTALFLPLSLCLASARGVLQWAAQQYVSVFPPLREAARDFDTKSLLGQWVTLLLMTYIYLPLQFVSHPSETLQHAFAVPSRVTWAVVNWNIGNILAVLHEVSDWVQWTSDTAAYCFYAWLGLVIAATEYAYYICFKVTGLESSLMSLVKMVRDYIERGDGAIARLISSLAQTPAGQWVSDVFAHSELGLVRLLRAIWYGADGREELKRNRRPGGRSVRMALPEEGPRPLPMPDTDGHSSRHNDH</sequence>
<keyword evidence="4" id="KW-1185">Reference proteome</keyword>
<name>A0A6A4W8P0_AMPAM</name>
<gene>
    <name evidence="3" type="ORF">FJT64_026177</name>
</gene>
<dbReference type="Proteomes" id="UP000440578">
    <property type="component" value="Unassembled WGS sequence"/>
</dbReference>
<evidence type="ECO:0000313" key="4">
    <source>
        <dbReference type="Proteomes" id="UP000440578"/>
    </source>
</evidence>
<evidence type="ECO:0000256" key="2">
    <source>
        <dbReference type="SAM" id="Phobius"/>
    </source>
</evidence>
<feature type="compositionally biased region" description="Basic and acidic residues" evidence="1">
    <location>
        <begin position="365"/>
        <end position="375"/>
    </location>
</feature>
<evidence type="ECO:0000313" key="3">
    <source>
        <dbReference type="EMBL" id="KAF0301559.1"/>
    </source>
</evidence>
<feature type="region of interest" description="Disordered" evidence="1">
    <location>
        <begin position="339"/>
        <end position="375"/>
    </location>
</feature>
<comment type="caution">
    <text evidence="3">The sequence shown here is derived from an EMBL/GenBank/DDBJ whole genome shotgun (WGS) entry which is preliminary data.</text>
</comment>